<comment type="caution">
    <text evidence="3">The sequence shown here is derived from an EMBL/GenBank/DDBJ whole genome shotgun (WGS) entry which is preliminary data.</text>
</comment>
<dbReference type="InterPro" id="IPR000683">
    <property type="entry name" value="Gfo/Idh/MocA-like_OxRdtase_N"/>
</dbReference>
<evidence type="ECO:0000313" key="4">
    <source>
        <dbReference type="Proteomes" id="UP001216907"/>
    </source>
</evidence>
<name>A0ABT6FBL4_9BACT</name>
<dbReference type="Gene3D" id="3.30.360.10">
    <property type="entry name" value="Dihydrodipicolinate Reductase, domain 2"/>
    <property type="match status" value="1"/>
</dbReference>
<organism evidence="3 4">
    <name type="scientific">Paludisphaera mucosa</name>
    <dbReference type="NCBI Taxonomy" id="3030827"/>
    <lineage>
        <taxon>Bacteria</taxon>
        <taxon>Pseudomonadati</taxon>
        <taxon>Planctomycetota</taxon>
        <taxon>Planctomycetia</taxon>
        <taxon>Isosphaerales</taxon>
        <taxon>Isosphaeraceae</taxon>
        <taxon>Paludisphaera</taxon>
    </lineage>
</organism>
<dbReference type="InterPro" id="IPR050463">
    <property type="entry name" value="Gfo/Idh/MocA_oxidrdct_glycsds"/>
</dbReference>
<feature type="chain" id="PRO_5045526156" evidence="1">
    <location>
        <begin position="23"/>
        <end position="341"/>
    </location>
</feature>
<evidence type="ECO:0000313" key="3">
    <source>
        <dbReference type="EMBL" id="MDG3004980.1"/>
    </source>
</evidence>
<evidence type="ECO:0000256" key="1">
    <source>
        <dbReference type="SAM" id="SignalP"/>
    </source>
</evidence>
<dbReference type="Pfam" id="PF01408">
    <property type="entry name" value="GFO_IDH_MocA"/>
    <property type="match status" value="1"/>
</dbReference>
<feature type="domain" description="Gfo/Idh/MocA-like oxidoreductase N-terminal" evidence="2">
    <location>
        <begin position="84"/>
        <end position="164"/>
    </location>
</feature>
<dbReference type="Gene3D" id="3.40.50.720">
    <property type="entry name" value="NAD(P)-binding Rossmann-like Domain"/>
    <property type="match status" value="1"/>
</dbReference>
<keyword evidence="1" id="KW-0732">Signal</keyword>
<gene>
    <name evidence="3" type="ORF">PZE19_14425</name>
</gene>
<accession>A0ABT6FBL4</accession>
<dbReference type="PANTHER" id="PTHR43818:SF9">
    <property type="entry name" value="HYPOTHETICAL OXIDOREDUCTASE"/>
    <property type="match status" value="1"/>
</dbReference>
<keyword evidence="4" id="KW-1185">Reference proteome</keyword>
<dbReference type="RefSeq" id="WP_277861330.1">
    <property type="nucleotide sequence ID" value="NZ_JARRAG010000002.1"/>
</dbReference>
<dbReference type="Proteomes" id="UP001216907">
    <property type="component" value="Unassembled WGS sequence"/>
</dbReference>
<dbReference type="PROSITE" id="PS51257">
    <property type="entry name" value="PROKAR_LIPOPROTEIN"/>
    <property type="match status" value="1"/>
</dbReference>
<feature type="signal peptide" evidence="1">
    <location>
        <begin position="1"/>
        <end position="22"/>
    </location>
</feature>
<evidence type="ECO:0000259" key="2">
    <source>
        <dbReference type="Pfam" id="PF01408"/>
    </source>
</evidence>
<dbReference type="SUPFAM" id="SSF51735">
    <property type="entry name" value="NAD(P)-binding Rossmann-fold domains"/>
    <property type="match status" value="1"/>
</dbReference>
<dbReference type="PANTHER" id="PTHR43818">
    <property type="entry name" value="BCDNA.GH03377"/>
    <property type="match status" value="1"/>
</dbReference>
<reference evidence="3 4" key="1">
    <citation type="submission" date="2023-03" db="EMBL/GenBank/DDBJ databases">
        <title>Paludisphaera mucosa sp. nov. a novel planctomycete from northern fen.</title>
        <authorList>
            <person name="Ivanova A."/>
        </authorList>
    </citation>
    <scope>NUCLEOTIDE SEQUENCE [LARGE SCALE GENOMIC DNA]</scope>
    <source>
        <strain evidence="3 4">Pla2</strain>
    </source>
</reference>
<dbReference type="InterPro" id="IPR036291">
    <property type="entry name" value="NAD(P)-bd_dom_sf"/>
</dbReference>
<sequence length="341" mass="35758">MNVRIATPAALSLFLLATACVAQEAAPAEKPLRAGLIGLDTSHAVAFTKLLNDPKSPPEVAGVRVVAAFPGGSPDVPSSRDRVPEYTKALKETYGVEIVDSIDALLEKVDVVLLESVDGRPHLEQAKPVFKARKPVFIDKPVAGSVADAIAIFALAKETGTPVFSSSALRFSPGIAAMRAGKLGAVAGCDAYSPCELEEHHPDLFWYGVHGVETLFTIMGTGCEAVSRTTTPGSDVAVGVWKGGRIGTFRGIRDGAPHDFGATVFGAKGIGQSGGYVGYQPLVGEIVKFFKTGQAPVSPEETLEIFAFMEAADESKRQEGRPVTIPSVLAKAQAEVASRGK</sequence>
<proteinExistence type="predicted"/>
<protein>
    <submittedName>
        <fullName evidence="3">Gfo/Idh/MocA family oxidoreductase</fullName>
    </submittedName>
</protein>
<dbReference type="EMBL" id="JARRAG010000002">
    <property type="protein sequence ID" value="MDG3004980.1"/>
    <property type="molecule type" value="Genomic_DNA"/>
</dbReference>